<protein>
    <submittedName>
        <fullName evidence="3">Uncharacterized protein</fullName>
    </submittedName>
</protein>
<dbReference type="EMBL" id="CAKXYY010000034">
    <property type="protein sequence ID" value="CAH2355801.1"/>
    <property type="molecule type" value="Genomic_DNA"/>
</dbReference>
<evidence type="ECO:0000256" key="1">
    <source>
        <dbReference type="SAM" id="MobiDB-lite"/>
    </source>
</evidence>
<organism evidence="3 4">
    <name type="scientific">[Candida] railenensis</name>
    <dbReference type="NCBI Taxonomy" id="45579"/>
    <lineage>
        <taxon>Eukaryota</taxon>
        <taxon>Fungi</taxon>
        <taxon>Dikarya</taxon>
        <taxon>Ascomycota</taxon>
        <taxon>Saccharomycotina</taxon>
        <taxon>Pichiomycetes</taxon>
        <taxon>Debaryomycetaceae</taxon>
        <taxon>Kurtzmaniella</taxon>
    </lineage>
</organism>
<feature type="transmembrane region" description="Helical" evidence="2">
    <location>
        <begin position="224"/>
        <end position="249"/>
    </location>
</feature>
<dbReference type="AlphaFoldDB" id="A0A9P0QUC3"/>
<reference evidence="3" key="1">
    <citation type="submission" date="2022-03" db="EMBL/GenBank/DDBJ databases">
        <authorList>
            <person name="Legras J.-L."/>
            <person name="Devillers H."/>
            <person name="Grondin C."/>
        </authorList>
    </citation>
    <scope>NUCLEOTIDE SEQUENCE</scope>
    <source>
        <strain evidence="3">CLIB 1423</strain>
    </source>
</reference>
<feature type="compositionally biased region" description="Polar residues" evidence="1">
    <location>
        <begin position="33"/>
        <end position="42"/>
    </location>
</feature>
<feature type="compositionally biased region" description="Low complexity" evidence="1">
    <location>
        <begin position="114"/>
        <end position="131"/>
    </location>
</feature>
<gene>
    <name evidence="3" type="ORF">CLIB1423_34S00518</name>
</gene>
<evidence type="ECO:0000256" key="2">
    <source>
        <dbReference type="SAM" id="Phobius"/>
    </source>
</evidence>
<accession>A0A9P0QUC3</accession>
<keyword evidence="4" id="KW-1185">Reference proteome</keyword>
<feature type="region of interest" description="Disordered" evidence="1">
    <location>
        <begin position="1"/>
        <end position="131"/>
    </location>
</feature>
<keyword evidence="2" id="KW-1133">Transmembrane helix</keyword>
<evidence type="ECO:0000313" key="3">
    <source>
        <dbReference type="EMBL" id="CAH2355801.1"/>
    </source>
</evidence>
<comment type="caution">
    <text evidence="3">The sequence shown here is derived from an EMBL/GenBank/DDBJ whole genome shotgun (WGS) entry which is preliminary data.</text>
</comment>
<proteinExistence type="predicted"/>
<feature type="region of interest" description="Disordered" evidence="1">
    <location>
        <begin position="169"/>
        <end position="200"/>
    </location>
</feature>
<keyword evidence="2" id="KW-0472">Membrane</keyword>
<feature type="compositionally biased region" description="Low complexity" evidence="1">
    <location>
        <begin position="51"/>
        <end position="64"/>
    </location>
</feature>
<name>A0A9P0QUC3_9ASCO</name>
<keyword evidence="2" id="KW-0812">Transmembrane</keyword>
<evidence type="ECO:0000313" key="4">
    <source>
        <dbReference type="Proteomes" id="UP000837801"/>
    </source>
</evidence>
<dbReference type="Proteomes" id="UP000837801">
    <property type="component" value="Unassembled WGS sequence"/>
</dbReference>
<sequence>MSSEEDWSIISSSSDLDEDQATIDSQNDDLPASDSNNVSSIATLKIPVLESGSSPKGRSDSGSSVLTVKRGAIRGEDVTADNTVTEVTEGDEEKGTESLDTTAANLLVPVNTQSSGSSTDSSSALTSASVPSSSRIQSTIEYYETIAKEFRSGLTSSFKKHFSSKENVKEIDEEHADTDSSSVSTPEPVLTTEIPGDVDNADHFKQRVDQALAELNNSQTGKNIIFFFSLFTIIVGTFASVYLSSLLFISVVSKVSTAWSPPPVTSNPETSSPFTAFWSQVWKGSPAPVPAPPPPSGVLSYLWFGKGQTPPPPPSSSVRLYSNLKEDVDRFFQSLDKSAVAIYETSSNGLYKLSDKFLKDYDKEYFQRLQEHLDEQFSDIGKSIVQHSKKFSRKSIDFESQLRSNSITIVKFLHRHSIKFGKQFTEDSVLVGKLLQTHSIYWGNKLGKYSKLYGNYVQRVCSTYLTEFTKHSKVLGTELTVQSQTWGNVFWKQSVKTSQQGLKFASACYTKLTACKDYVQGIVEDDQGLIRVFLKDAALQGKRINKAAFSMI</sequence>